<keyword evidence="7 9" id="KW-0539">Nucleus</keyword>
<feature type="compositionally biased region" description="Polar residues" evidence="10">
    <location>
        <begin position="66"/>
        <end position="76"/>
    </location>
</feature>
<feature type="compositionally biased region" description="Basic and acidic residues" evidence="10">
    <location>
        <begin position="1"/>
        <end position="20"/>
    </location>
</feature>
<dbReference type="Pfam" id="PF08638">
    <property type="entry name" value="Med14"/>
    <property type="match status" value="1"/>
</dbReference>
<feature type="region of interest" description="Disordered" evidence="10">
    <location>
        <begin position="1074"/>
        <end position="1136"/>
    </location>
</feature>
<comment type="subcellular location">
    <subcellularLocation>
        <location evidence="1 9">Nucleus</location>
    </subcellularLocation>
</comment>
<protein>
    <recommendedName>
        <fullName evidence="3 9">Mediator of RNA polymerase II transcription subunit 14</fullName>
    </recommendedName>
    <alternativeName>
        <fullName evidence="8 9">Mediator complex subunit 14</fullName>
    </alternativeName>
</protein>
<evidence type="ECO:0000259" key="11">
    <source>
        <dbReference type="Pfam" id="PF08638"/>
    </source>
</evidence>
<accession>A0ABR3X9L7</accession>
<evidence type="ECO:0000313" key="13">
    <source>
        <dbReference type="Proteomes" id="UP001586593"/>
    </source>
</evidence>
<evidence type="ECO:0000256" key="10">
    <source>
        <dbReference type="SAM" id="MobiDB-lite"/>
    </source>
</evidence>
<feature type="compositionally biased region" description="Polar residues" evidence="10">
    <location>
        <begin position="1081"/>
        <end position="1101"/>
    </location>
</feature>
<feature type="region of interest" description="Disordered" evidence="10">
    <location>
        <begin position="1"/>
        <end position="50"/>
    </location>
</feature>
<comment type="function">
    <text evidence="9">Component of the Mediator complex, a coactivator involved in the regulated transcription of nearly all RNA polymerase II-dependent genes. Mediator functions as a bridge to convey information from gene-specific regulatory proteins to the basal RNA polymerase II transcription machinery. Mediator is recruited to promoters by direct interactions with regulatory proteins and serves as a scaffold for the assembly of a functional preinitiation complex with RNA polymerase II and the general transcription factors.</text>
</comment>
<evidence type="ECO:0000256" key="6">
    <source>
        <dbReference type="ARBA" id="ARBA00023163"/>
    </source>
</evidence>
<dbReference type="InterPro" id="IPR055122">
    <property type="entry name" value="Med14_N"/>
</dbReference>
<dbReference type="Proteomes" id="UP001586593">
    <property type="component" value="Unassembled WGS sequence"/>
</dbReference>
<evidence type="ECO:0000256" key="7">
    <source>
        <dbReference type="ARBA" id="ARBA00023242"/>
    </source>
</evidence>
<keyword evidence="5 9" id="KW-0010">Activator</keyword>
<evidence type="ECO:0000313" key="12">
    <source>
        <dbReference type="EMBL" id="KAL1872299.1"/>
    </source>
</evidence>
<keyword evidence="6 9" id="KW-0804">Transcription</keyword>
<organism evidence="12 13">
    <name type="scientific">Phialemonium thermophilum</name>
    <dbReference type="NCBI Taxonomy" id="223376"/>
    <lineage>
        <taxon>Eukaryota</taxon>
        <taxon>Fungi</taxon>
        <taxon>Dikarya</taxon>
        <taxon>Ascomycota</taxon>
        <taxon>Pezizomycotina</taxon>
        <taxon>Sordariomycetes</taxon>
        <taxon>Sordariomycetidae</taxon>
        <taxon>Cephalothecales</taxon>
        <taxon>Cephalothecaceae</taxon>
        <taxon>Phialemonium</taxon>
    </lineage>
</organism>
<evidence type="ECO:0000256" key="1">
    <source>
        <dbReference type="ARBA" id="ARBA00004123"/>
    </source>
</evidence>
<keyword evidence="4 9" id="KW-0805">Transcription regulation</keyword>
<sequence>MIDMDDGAKDGVRPPHDKEPPPNGVNGAFVKSEPSPDEGADVSNKDNADALSAVNGTQCVKIENSKPPQNFKSSEVPSAPELSRMNDLPDEIQHITAGIIPLSLLLTRLAQISHNQLQELVAELATRPIAPNQANGAADYRSTTAEDTSPDSLEKKRMLLNFIQDLHTKWVKALVITEWSRKAHLVGKLIDLKAHIEKQLYQYTAALWEIANVKRDLVFARLPSPDLKTALSVLSSGEVSWMPELGYIEPPPLTPRDQLQWIDNLNTLLSVRLSLEDFDLIPTQFRDYRISSGRVTFQVKGEFEVDLTIADEDFTKQFWFIDFRFLFSPAPAELSDALRAFLEVKVNEALASDGLSGCYKFLHEFVLTHKITEFARQAVELSRGRWTETLKVERLNRSMAIQYWTTRPNPALKSWIILGVHSGKVPQGSLSAKATSCLSLRWFRDNKEVKDHHISFDVNEIATEALLKTIIARHTAHILSSIHKKLLSYPRYSNRESSLSLELSESEPTLSRLTMRLSHADSLTIRIDSTTGSFCLSPPSRIVLTAERNINLSPKDPVDDGFLIIEKTRCYSASEELVRRGKSMGWISHPSSQPPPVRPEELKPLVGIREAFHTVWLRRQGWRAEWFVLVTMSLAGDRWWLVEVTSGTSTARRIRTFTQVPMTSPQPRLSDAFFDNLTIFVTGIISQVTDLRELHNKRVHYSLRSGFSSALQPQIKLPVVYVRLSELVPSLAAHEGTRRPWALDFVRLIFRGAQILGATRRTAGTSGEGLSKDGSRFNVVVEARLSVTDRSKFKLLKGNVAPDVTFNPRLGQFSLRLRAEAGRSVIDSLAARLQAIARLVDFVDALRYSEGDIVCESATLQQVVFTYGGHDPSDEPNEGDDRVSLDRRRWRVSLDLASGSNINLTLERGDPHLRILDLLNKVANTPRLEILPNILNLTLPAFRAVDTIESAWEQITMDDQGSVEVFHPKVDHLTIRYRLPTTPEQQRQVKLHLVVQMRKGQQWWHLYRDRGTTATTAAQGDSDDEFGQALRPVWQGRGEGWKGLGTSAVAGPHQGVGALLAAVDAAIRALVGTPPPPPATIATSSKGIGENAGTTSPTLSRNGVDPSISAQQRNTQGMMGAPRNQGQGGKGKGGKANVVVID</sequence>
<dbReference type="InterPro" id="IPR013947">
    <property type="entry name" value="Mediator_Med14"/>
</dbReference>
<evidence type="ECO:0000256" key="5">
    <source>
        <dbReference type="ARBA" id="ARBA00023159"/>
    </source>
</evidence>
<comment type="similarity">
    <text evidence="2 9">Belongs to the Mediator complex subunit 14 family.</text>
</comment>
<comment type="caution">
    <text evidence="12">The sequence shown here is derived from an EMBL/GenBank/DDBJ whole genome shotgun (WGS) entry which is preliminary data.</text>
</comment>
<gene>
    <name evidence="12" type="ORF">VTK73DRAFT_1648</name>
</gene>
<name>A0ABR3X9L7_9PEZI</name>
<dbReference type="PANTHER" id="PTHR12809:SF2">
    <property type="entry name" value="MEDIATOR OF RNA POLYMERASE II TRANSCRIPTION SUBUNIT 14"/>
    <property type="match status" value="1"/>
</dbReference>
<keyword evidence="13" id="KW-1185">Reference proteome</keyword>
<evidence type="ECO:0000256" key="8">
    <source>
        <dbReference type="ARBA" id="ARBA00032007"/>
    </source>
</evidence>
<proteinExistence type="inferred from homology"/>
<comment type="subunit">
    <text evidence="9">Component of the Mediator complex.</text>
</comment>
<feature type="domain" description="Mediator complex subunit MED14 N-terminal" evidence="11">
    <location>
        <begin position="100"/>
        <end position="311"/>
    </location>
</feature>
<evidence type="ECO:0000256" key="3">
    <source>
        <dbReference type="ARBA" id="ARBA00019619"/>
    </source>
</evidence>
<feature type="region of interest" description="Disordered" evidence="10">
    <location>
        <begin position="62"/>
        <end position="84"/>
    </location>
</feature>
<reference evidence="12 13" key="1">
    <citation type="journal article" date="2024" name="Commun. Biol.">
        <title>Comparative genomic analysis of thermophilic fungi reveals convergent evolutionary adaptations and gene losses.</title>
        <authorList>
            <person name="Steindorff A.S."/>
            <person name="Aguilar-Pontes M.V."/>
            <person name="Robinson A.J."/>
            <person name="Andreopoulos B."/>
            <person name="LaButti K."/>
            <person name="Kuo A."/>
            <person name="Mondo S."/>
            <person name="Riley R."/>
            <person name="Otillar R."/>
            <person name="Haridas S."/>
            <person name="Lipzen A."/>
            <person name="Grimwood J."/>
            <person name="Schmutz J."/>
            <person name="Clum A."/>
            <person name="Reid I.D."/>
            <person name="Moisan M.C."/>
            <person name="Butler G."/>
            <person name="Nguyen T.T.M."/>
            <person name="Dewar K."/>
            <person name="Conant G."/>
            <person name="Drula E."/>
            <person name="Henrissat B."/>
            <person name="Hansel C."/>
            <person name="Singer S."/>
            <person name="Hutchinson M.I."/>
            <person name="de Vries R.P."/>
            <person name="Natvig D.O."/>
            <person name="Powell A.J."/>
            <person name="Tsang A."/>
            <person name="Grigoriev I.V."/>
        </authorList>
    </citation>
    <scope>NUCLEOTIDE SEQUENCE [LARGE SCALE GENOMIC DNA]</scope>
    <source>
        <strain evidence="12 13">ATCC 24622</strain>
    </source>
</reference>
<dbReference type="PANTHER" id="PTHR12809">
    <property type="entry name" value="MEDIATOR COMPLEX SUBUNIT"/>
    <property type="match status" value="1"/>
</dbReference>
<evidence type="ECO:0000256" key="2">
    <source>
        <dbReference type="ARBA" id="ARBA00007813"/>
    </source>
</evidence>
<evidence type="ECO:0000256" key="4">
    <source>
        <dbReference type="ARBA" id="ARBA00023015"/>
    </source>
</evidence>
<dbReference type="EMBL" id="JAZHXJ010000141">
    <property type="protein sequence ID" value="KAL1872299.1"/>
    <property type="molecule type" value="Genomic_DNA"/>
</dbReference>
<dbReference type="Pfam" id="PF26204">
    <property type="entry name" value="Med14_fung"/>
    <property type="match status" value="1"/>
</dbReference>
<feature type="compositionally biased region" description="Polar residues" evidence="10">
    <location>
        <begin position="1108"/>
        <end position="1117"/>
    </location>
</feature>
<evidence type="ECO:0000256" key="9">
    <source>
        <dbReference type="RuleBase" id="RU365082"/>
    </source>
</evidence>